<reference evidence="3 4" key="1">
    <citation type="submission" date="2024-01" db="EMBL/GenBank/DDBJ databases">
        <title>Genome mining of biosynthetic gene clusters to explore secondary metabolites of Streptomyces sp.</title>
        <authorList>
            <person name="Baig A."/>
            <person name="Ajitkumar Shintre N."/>
            <person name="Kumar H."/>
            <person name="Anbarasu A."/>
            <person name="Ramaiah S."/>
        </authorList>
    </citation>
    <scope>NUCLEOTIDE SEQUENCE [LARGE SCALE GENOMIC DNA]</scope>
    <source>
        <strain evidence="3 4">A01</strain>
    </source>
</reference>
<dbReference type="RefSeq" id="WP_376737560.1">
    <property type="nucleotide sequence ID" value="NZ_JAYMRS010000006.1"/>
</dbReference>
<dbReference type="Gene3D" id="2.50.20.10">
    <property type="entry name" value="Lipoprotein localisation LolA/LolB/LppX"/>
    <property type="match status" value="1"/>
</dbReference>
<dbReference type="Proteomes" id="UP001585053">
    <property type="component" value="Unassembled WGS sequence"/>
</dbReference>
<keyword evidence="4" id="KW-1185">Reference proteome</keyword>
<protein>
    <submittedName>
        <fullName evidence="3">Sigma-E factor regulatory protein RseB domain-containing protein</fullName>
    </submittedName>
</protein>
<evidence type="ECO:0000313" key="3">
    <source>
        <dbReference type="EMBL" id="MFB8769436.1"/>
    </source>
</evidence>
<organism evidence="3 4">
    <name type="scientific">Nocardiopsis alba</name>
    <dbReference type="NCBI Taxonomy" id="53437"/>
    <lineage>
        <taxon>Bacteria</taxon>
        <taxon>Bacillati</taxon>
        <taxon>Actinomycetota</taxon>
        <taxon>Actinomycetes</taxon>
        <taxon>Streptosporangiales</taxon>
        <taxon>Nocardiopsidaceae</taxon>
        <taxon>Nocardiopsis</taxon>
    </lineage>
</organism>
<dbReference type="InterPro" id="IPR033434">
    <property type="entry name" value="MucB/RseB_N"/>
</dbReference>
<dbReference type="Pfam" id="PF03888">
    <property type="entry name" value="MucB_RseB"/>
    <property type="match status" value="1"/>
</dbReference>
<evidence type="ECO:0000313" key="4">
    <source>
        <dbReference type="Proteomes" id="UP001585053"/>
    </source>
</evidence>
<accession>A0ABV5DXY3</accession>
<evidence type="ECO:0000259" key="2">
    <source>
        <dbReference type="Pfam" id="PF03888"/>
    </source>
</evidence>
<feature type="region of interest" description="Disordered" evidence="1">
    <location>
        <begin position="268"/>
        <end position="288"/>
    </location>
</feature>
<dbReference type="EMBL" id="JAYMRS010000006">
    <property type="protein sequence ID" value="MFB8769436.1"/>
    <property type="molecule type" value="Genomic_DNA"/>
</dbReference>
<sequence>MRGWGTSSGSESGPVTVILLLALCVLLLTAGAHPAPTAVPAKGEDDGMPVLRDAADAEGEVAYTAVRELRGPEGALRDGLDVRVVNRPGEGLAMSPTGTEEGAFVVRDSSDLDTLDERLLAMLEETYMVTDVGVDAIGGRRARLVEARRSDSTVAGRFWVDSETALLLGRVVYDRAEEVAFSSRLTDLRFDTEGWPENAEGGSPWGDDLDHGERNRLRDAGWELPEYLTWNLRLVDARSTDHGGERVVHTIYSDGLSQISVFSQRGKLGEAHPSTDRNGYAGTATGGEGVTRGHETIFGGGMGQYQSMWQADGFVYTVLADAPAGLASSAVTALPGPEESSGFWPRVRRGLSRLGLV</sequence>
<name>A0ABV5DXY3_9ACTN</name>
<evidence type="ECO:0000256" key="1">
    <source>
        <dbReference type="SAM" id="MobiDB-lite"/>
    </source>
</evidence>
<comment type="caution">
    <text evidence="3">The sequence shown here is derived from an EMBL/GenBank/DDBJ whole genome shotgun (WGS) entry which is preliminary data.</text>
</comment>
<gene>
    <name evidence="3" type="ORF">VSQ78_17145</name>
</gene>
<proteinExistence type="predicted"/>
<feature type="domain" description="MucB/RseB N-terminal" evidence="2">
    <location>
        <begin position="119"/>
        <end position="192"/>
    </location>
</feature>